<evidence type="ECO:0000256" key="3">
    <source>
        <dbReference type="SAM" id="Phobius"/>
    </source>
</evidence>
<evidence type="ECO:0000256" key="1">
    <source>
        <dbReference type="ARBA" id="ARBA00005375"/>
    </source>
</evidence>
<keyword evidence="6" id="KW-1185">Reference proteome</keyword>
<evidence type="ECO:0000256" key="2">
    <source>
        <dbReference type="SAM" id="MobiDB-lite"/>
    </source>
</evidence>
<feature type="compositionally biased region" description="Basic and acidic residues" evidence="2">
    <location>
        <begin position="538"/>
        <end position="552"/>
    </location>
</feature>
<dbReference type="PANTHER" id="PTHR11567:SF127">
    <property type="entry name" value="HISTIDINE ACID PHOSPHATASE"/>
    <property type="match status" value="1"/>
</dbReference>
<feature type="region of interest" description="Disordered" evidence="2">
    <location>
        <begin position="566"/>
        <end position="594"/>
    </location>
</feature>
<feature type="signal peptide" evidence="4">
    <location>
        <begin position="1"/>
        <end position="19"/>
    </location>
</feature>
<organism evidence="5 6">
    <name type="scientific">Colletotrichum plurivorum</name>
    <dbReference type="NCBI Taxonomy" id="2175906"/>
    <lineage>
        <taxon>Eukaryota</taxon>
        <taxon>Fungi</taxon>
        <taxon>Dikarya</taxon>
        <taxon>Ascomycota</taxon>
        <taxon>Pezizomycotina</taxon>
        <taxon>Sordariomycetes</taxon>
        <taxon>Hypocreomycetidae</taxon>
        <taxon>Glomerellales</taxon>
        <taxon>Glomerellaceae</taxon>
        <taxon>Colletotrichum</taxon>
        <taxon>Colletotrichum orchidearum species complex</taxon>
    </lineage>
</organism>
<keyword evidence="3" id="KW-0472">Membrane</keyword>
<evidence type="ECO:0000313" key="5">
    <source>
        <dbReference type="EMBL" id="KAF6826612.1"/>
    </source>
</evidence>
<sequence>MSALSLIVFLSALLATTSAQTSGPTVWASVAMIMHGERTPLRSELSNTLTPRGAQQLYAQGAAFRTRYLSGVTPTNTSEARITSRAAIRGITRNVVEHEQLSILSVQDAHIATGATAFMQALYPPLRQAFAADTGGTNISFSTTSGNFTQYPLDGYQYPVIQTPGMLDQRSIDLRGNTECAQWQISTKFDMTHDPEMLEMFESTLPNYQRLFRRPPLNDGVVSLANANFWDAYNIWDYVRYRRSHEQAFYQAMADTYDYDKQFLQLHAKNQQLAMNSDMEPSGLKKGDMIRTVAGRTFARRVVDALKANGNFAGYSNKMTLMFSSHEPFMSFFALAKLQNEDAPLASPFWNLPEHGAAMVFELVGDQPNDPERYPTEENLYVRFLYRANADADTPFVEHSLFGMPDGDSRVTFRYFKQEMLKFGLDVSGWCTTCASSQPFCSALRNAPAPEPTLGESVRSAVQKPVVAGIIGASIMLAVLGLVIVAAAVLGGFRIRRVGRDAGMDDNKDSGRAAGLGGFKAAEKRASDPDLSVSRRGLQHERQGSWELREGRDVLPGQAGIVVDKSSASFHSKNMDDDDMSDLGASPVEPRESV</sequence>
<comment type="caution">
    <text evidence="5">The sequence shown here is derived from an EMBL/GenBank/DDBJ whole genome shotgun (WGS) entry which is preliminary data.</text>
</comment>
<keyword evidence="3" id="KW-0812">Transmembrane</keyword>
<dbReference type="Gene3D" id="3.40.50.1240">
    <property type="entry name" value="Phosphoglycerate mutase-like"/>
    <property type="match status" value="1"/>
</dbReference>
<reference evidence="5" key="1">
    <citation type="journal article" date="2020" name="Phytopathology">
        <title>Genome Sequence Resources of Colletotrichum truncatum, C. plurivorum, C. musicola, and C. sojae: Four Species Pathogenic to Soybean (Glycine max).</title>
        <authorList>
            <person name="Rogerio F."/>
            <person name="Boufleur T.R."/>
            <person name="Ciampi-Guillardi M."/>
            <person name="Sukno S.A."/>
            <person name="Thon M.R."/>
            <person name="Massola Junior N.S."/>
            <person name="Baroncelli R."/>
        </authorList>
    </citation>
    <scope>NUCLEOTIDE SEQUENCE</scope>
    <source>
        <strain evidence="5">LFN00145</strain>
    </source>
</reference>
<comment type="similarity">
    <text evidence="1">Belongs to the histidine acid phosphatase family.</text>
</comment>
<dbReference type="AlphaFoldDB" id="A0A8H6K880"/>
<dbReference type="InterPro" id="IPR050645">
    <property type="entry name" value="Histidine_acid_phosphatase"/>
</dbReference>
<dbReference type="EMBL" id="WIGO01000151">
    <property type="protein sequence ID" value="KAF6826612.1"/>
    <property type="molecule type" value="Genomic_DNA"/>
</dbReference>
<feature type="chain" id="PRO_5034765788" evidence="4">
    <location>
        <begin position="20"/>
        <end position="594"/>
    </location>
</feature>
<evidence type="ECO:0000313" key="6">
    <source>
        <dbReference type="Proteomes" id="UP000654918"/>
    </source>
</evidence>
<dbReference type="Proteomes" id="UP000654918">
    <property type="component" value="Unassembled WGS sequence"/>
</dbReference>
<feature type="transmembrane region" description="Helical" evidence="3">
    <location>
        <begin position="466"/>
        <end position="490"/>
    </location>
</feature>
<dbReference type="GO" id="GO:0016791">
    <property type="term" value="F:phosphatase activity"/>
    <property type="evidence" value="ECO:0007669"/>
    <property type="project" value="TreeGrafter"/>
</dbReference>
<evidence type="ECO:0000256" key="4">
    <source>
        <dbReference type="SAM" id="SignalP"/>
    </source>
</evidence>
<keyword evidence="4" id="KW-0732">Signal</keyword>
<accession>A0A8H6K880</accession>
<dbReference type="SUPFAM" id="SSF53254">
    <property type="entry name" value="Phosphoglycerate mutase-like"/>
    <property type="match status" value="1"/>
</dbReference>
<keyword evidence="3" id="KW-1133">Transmembrane helix</keyword>
<dbReference type="InterPro" id="IPR029033">
    <property type="entry name" value="His_PPase_superfam"/>
</dbReference>
<dbReference type="Pfam" id="PF00328">
    <property type="entry name" value="His_Phos_2"/>
    <property type="match status" value="1"/>
</dbReference>
<dbReference type="InterPro" id="IPR000560">
    <property type="entry name" value="His_Pase_clade-2"/>
</dbReference>
<feature type="region of interest" description="Disordered" evidence="2">
    <location>
        <begin position="523"/>
        <end position="552"/>
    </location>
</feature>
<gene>
    <name evidence="5" type="ORF">CPLU01_09563</name>
</gene>
<name>A0A8H6K880_9PEZI</name>
<protein>
    <submittedName>
        <fullName evidence="5">Histidine acid phosphatase</fullName>
    </submittedName>
</protein>
<dbReference type="PANTHER" id="PTHR11567">
    <property type="entry name" value="ACID PHOSPHATASE-RELATED"/>
    <property type="match status" value="1"/>
</dbReference>
<proteinExistence type="inferred from homology"/>